<comment type="catalytic activity">
    <reaction evidence="10">
        <text>a very-long-chain acyl-CoA + malonyl-CoA + H(+) = a very-long-chain 3-oxoacyl-CoA + CO2 + CoA</text>
        <dbReference type="Rhea" id="RHEA:32727"/>
        <dbReference type="ChEBI" id="CHEBI:15378"/>
        <dbReference type="ChEBI" id="CHEBI:16526"/>
        <dbReference type="ChEBI" id="CHEBI:57287"/>
        <dbReference type="ChEBI" id="CHEBI:57384"/>
        <dbReference type="ChEBI" id="CHEBI:90725"/>
        <dbReference type="ChEBI" id="CHEBI:90736"/>
        <dbReference type="EC" id="2.3.1.199"/>
    </reaction>
</comment>
<dbReference type="Pfam" id="PF01151">
    <property type="entry name" value="ELO"/>
    <property type="match status" value="1"/>
</dbReference>
<keyword evidence="2 10" id="KW-0444">Lipid biosynthesis</keyword>
<evidence type="ECO:0000256" key="5">
    <source>
        <dbReference type="ARBA" id="ARBA00022832"/>
    </source>
</evidence>
<feature type="transmembrane region" description="Helical" evidence="10">
    <location>
        <begin position="225"/>
        <end position="244"/>
    </location>
</feature>
<keyword evidence="6 10" id="KW-1133">Transmembrane helix</keyword>
<comment type="similarity">
    <text evidence="10">Belongs to the ELO family.</text>
</comment>
<keyword evidence="5 10" id="KW-0276">Fatty acid metabolism</keyword>
<feature type="transmembrane region" description="Helical" evidence="10">
    <location>
        <begin position="156"/>
        <end position="177"/>
    </location>
</feature>
<gene>
    <name evidence="11" type="ORF">HNY73_003125</name>
</gene>
<dbReference type="GO" id="GO:0034625">
    <property type="term" value="P:fatty acid elongation, monounsaturated fatty acid"/>
    <property type="evidence" value="ECO:0007669"/>
    <property type="project" value="TreeGrafter"/>
</dbReference>
<evidence type="ECO:0000256" key="2">
    <source>
        <dbReference type="ARBA" id="ARBA00022516"/>
    </source>
</evidence>
<dbReference type="PANTHER" id="PTHR11157">
    <property type="entry name" value="FATTY ACID ACYL TRANSFERASE-RELATED"/>
    <property type="match status" value="1"/>
</dbReference>
<evidence type="ECO:0000313" key="11">
    <source>
        <dbReference type="EMBL" id="KAF8795254.1"/>
    </source>
</evidence>
<keyword evidence="3 10" id="KW-0808">Transferase</keyword>
<evidence type="ECO:0000256" key="6">
    <source>
        <dbReference type="ARBA" id="ARBA00022989"/>
    </source>
</evidence>
<keyword evidence="8 10" id="KW-0472">Membrane</keyword>
<keyword evidence="9 10" id="KW-0275">Fatty acid biosynthesis</keyword>
<dbReference type="GO" id="GO:0034626">
    <property type="term" value="P:fatty acid elongation, polyunsaturated fatty acid"/>
    <property type="evidence" value="ECO:0007669"/>
    <property type="project" value="TreeGrafter"/>
</dbReference>
<evidence type="ECO:0000256" key="4">
    <source>
        <dbReference type="ARBA" id="ARBA00022692"/>
    </source>
</evidence>
<name>A0A8T0FVW5_ARGBR</name>
<dbReference type="InterPro" id="IPR002076">
    <property type="entry name" value="ELO_fam"/>
</dbReference>
<sequence length="254" mass="30463">MFIGIIRDLILFNPVGKFLYENVYHCYFILAAYVLFVMWLGPFWMRTRKPFDLKISMIAYNFFMSAFNLLLACQLYTRITDNWHLKCLRGTPEYYQKFQVNMSLIWNLFFEKYISLIDTIFFVLRKKQHQISFLHVFHHTSMCLFSISFMTIPDPAFFLVFAMCLNTFVHFVMYFYYGLSAFGKSIQKYLWWKHYLTLLQIAQFLLILLFMVISFGSGCEKMEPLQALVAVFIVSMIVLFLKFYQKSIKKSKMQ</sequence>
<feature type="transmembrane region" description="Helical" evidence="10">
    <location>
        <begin position="22"/>
        <end position="45"/>
    </location>
</feature>
<evidence type="ECO:0000256" key="9">
    <source>
        <dbReference type="ARBA" id="ARBA00023160"/>
    </source>
</evidence>
<keyword evidence="12" id="KW-1185">Reference proteome</keyword>
<evidence type="ECO:0000256" key="8">
    <source>
        <dbReference type="ARBA" id="ARBA00023136"/>
    </source>
</evidence>
<reference evidence="11" key="1">
    <citation type="journal article" date="2020" name="bioRxiv">
        <title>Chromosome-level reference genome of the European wasp spider Argiope bruennichi: a resource for studies on range expansion and evolutionary adaptation.</title>
        <authorList>
            <person name="Sheffer M.M."/>
            <person name="Hoppe A."/>
            <person name="Krehenwinkel H."/>
            <person name="Uhl G."/>
            <person name="Kuss A.W."/>
            <person name="Jensen L."/>
            <person name="Jensen C."/>
            <person name="Gillespie R.G."/>
            <person name="Hoff K.J."/>
            <person name="Prost S."/>
        </authorList>
    </citation>
    <scope>NUCLEOTIDE SEQUENCE</scope>
</reference>
<dbReference type="AlphaFoldDB" id="A0A8T0FVW5"/>
<feature type="transmembrane region" description="Helical" evidence="10">
    <location>
        <begin position="104"/>
        <end position="124"/>
    </location>
</feature>
<evidence type="ECO:0000256" key="3">
    <source>
        <dbReference type="ARBA" id="ARBA00022679"/>
    </source>
</evidence>
<feature type="transmembrane region" description="Helical" evidence="10">
    <location>
        <begin position="57"/>
        <end position="77"/>
    </location>
</feature>
<dbReference type="GO" id="GO:0042761">
    <property type="term" value="P:very long-chain fatty acid biosynthetic process"/>
    <property type="evidence" value="ECO:0007669"/>
    <property type="project" value="TreeGrafter"/>
</dbReference>
<dbReference type="GO" id="GO:0019367">
    <property type="term" value="P:fatty acid elongation, saturated fatty acid"/>
    <property type="evidence" value="ECO:0007669"/>
    <property type="project" value="TreeGrafter"/>
</dbReference>
<dbReference type="PROSITE" id="PS01188">
    <property type="entry name" value="ELO"/>
    <property type="match status" value="1"/>
</dbReference>
<keyword evidence="7 10" id="KW-0443">Lipid metabolism</keyword>
<keyword evidence="4 10" id="KW-0812">Transmembrane</keyword>
<dbReference type="EMBL" id="JABXBU010000002">
    <property type="protein sequence ID" value="KAF8795254.1"/>
    <property type="molecule type" value="Genomic_DNA"/>
</dbReference>
<organism evidence="11 12">
    <name type="scientific">Argiope bruennichi</name>
    <name type="common">Wasp spider</name>
    <name type="synonym">Aranea bruennichi</name>
    <dbReference type="NCBI Taxonomy" id="94029"/>
    <lineage>
        <taxon>Eukaryota</taxon>
        <taxon>Metazoa</taxon>
        <taxon>Ecdysozoa</taxon>
        <taxon>Arthropoda</taxon>
        <taxon>Chelicerata</taxon>
        <taxon>Arachnida</taxon>
        <taxon>Araneae</taxon>
        <taxon>Araneomorphae</taxon>
        <taxon>Entelegynae</taxon>
        <taxon>Araneoidea</taxon>
        <taxon>Araneidae</taxon>
        <taxon>Argiope</taxon>
    </lineage>
</organism>
<comment type="subcellular location">
    <subcellularLocation>
        <location evidence="1">Membrane</location>
        <topology evidence="1">Multi-pass membrane protein</topology>
    </subcellularLocation>
</comment>
<dbReference type="InterPro" id="IPR030457">
    <property type="entry name" value="ELO_CS"/>
</dbReference>
<dbReference type="GO" id="GO:0030148">
    <property type="term" value="P:sphingolipid biosynthetic process"/>
    <property type="evidence" value="ECO:0007669"/>
    <property type="project" value="TreeGrafter"/>
</dbReference>
<comment type="caution">
    <text evidence="11">The sequence shown here is derived from an EMBL/GenBank/DDBJ whole genome shotgun (WGS) entry which is preliminary data.</text>
</comment>
<protein>
    <recommendedName>
        <fullName evidence="10">Elongation of very long chain fatty acids protein</fullName>
        <ecNumber evidence="10">2.3.1.199</ecNumber>
    </recommendedName>
    <alternativeName>
        <fullName evidence="10">Very-long-chain 3-oxoacyl-CoA synthase</fullName>
    </alternativeName>
</protein>
<dbReference type="GO" id="GO:0005789">
    <property type="term" value="C:endoplasmic reticulum membrane"/>
    <property type="evidence" value="ECO:0007669"/>
    <property type="project" value="TreeGrafter"/>
</dbReference>
<dbReference type="PANTHER" id="PTHR11157:SF126">
    <property type="entry name" value="ELONGATION OF VERY LONG CHAIN FATTY ACIDS PROTEIN"/>
    <property type="match status" value="1"/>
</dbReference>
<feature type="transmembrane region" description="Helical" evidence="10">
    <location>
        <begin position="131"/>
        <end position="150"/>
    </location>
</feature>
<dbReference type="EC" id="2.3.1.199" evidence="10"/>
<accession>A0A8T0FVW5</accession>
<reference evidence="11" key="2">
    <citation type="submission" date="2020-06" db="EMBL/GenBank/DDBJ databases">
        <authorList>
            <person name="Sheffer M."/>
        </authorList>
    </citation>
    <scope>NUCLEOTIDE SEQUENCE</scope>
</reference>
<evidence type="ECO:0000256" key="7">
    <source>
        <dbReference type="ARBA" id="ARBA00023098"/>
    </source>
</evidence>
<dbReference type="GO" id="GO:0009922">
    <property type="term" value="F:fatty acid elongase activity"/>
    <property type="evidence" value="ECO:0007669"/>
    <property type="project" value="UniProtKB-EC"/>
</dbReference>
<evidence type="ECO:0000256" key="1">
    <source>
        <dbReference type="ARBA" id="ARBA00004141"/>
    </source>
</evidence>
<evidence type="ECO:0000256" key="10">
    <source>
        <dbReference type="RuleBase" id="RU361115"/>
    </source>
</evidence>
<evidence type="ECO:0000313" key="12">
    <source>
        <dbReference type="Proteomes" id="UP000807504"/>
    </source>
</evidence>
<dbReference type="Proteomes" id="UP000807504">
    <property type="component" value="Unassembled WGS sequence"/>
</dbReference>
<proteinExistence type="inferred from homology"/>
<feature type="transmembrane region" description="Helical" evidence="10">
    <location>
        <begin position="189"/>
        <end position="213"/>
    </location>
</feature>